<organism evidence="2 3">
    <name type="scientific">Erythrobacter litoralis</name>
    <dbReference type="NCBI Taxonomy" id="39960"/>
    <lineage>
        <taxon>Bacteria</taxon>
        <taxon>Pseudomonadati</taxon>
        <taxon>Pseudomonadota</taxon>
        <taxon>Alphaproteobacteria</taxon>
        <taxon>Sphingomonadales</taxon>
        <taxon>Erythrobacteraceae</taxon>
        <taxon>Erythrobacter/Porphyrobacter group</taxon>
        <taxon>Erythrobacter</taxon>
    </lineage>
</organism>
<sequence length="155" mass="17220">MIFFRLIAACALPLTLAVPAEAEASDCPDPALARDQVEDTIHAFFDAVRLQDKAPLRGLVTETFYAFDVGKRFPGITLGDIISDALDAGLQINWNLGPMDTKVRCDVAWSQWENTGSVGNPPDPKPVRWLESAVLVYEDGLWKLDFFHSQRAEQN</sequence>
<evidence type="ECO:0000313" key="2">
    <source>
        <dbReference type="EMBL" id="KEO89280.1"/>
    </source>
</evidence>
<proteinExistence type="predicted"/>
<evidence type="ECO:0000256" key="1">
    <source>
        <dbReference type="SAM" id="SignalP"/>
    </source>
</evidence>
<dbReference type="InterPro" id="IPR032710">
    <property type="entry name" value="NTF2-like_dom_sf"/>
</dbReference>
<keyword evidence="1" id="KW-0732">Signal</keyword>
<reference evidence="2 3" key="1">
    <citation type="submission" date="2014-04" db="EMBL/GenBank/DDBJ databases">
        <title>A comprehensive comparison of genomes of Erythrobacter spp. Strains.</title>
        <authorList>
            <person name="Zheng Q."/>
        </authorList>
    </citation>
    <scope>NUCLEOTIDE SEQUENCE [LARGE SCALE GENOMIC DNA]</scope>
    <source>
        <strain evidence="2 3">DSM 8509</strain>
    </source>
</reference>
<dbReference type="Proteomes" id="UP000027866">
    <property type="component" value="Unassembled WGS sequence"/>
</dbReference>
<dbReference type="AlphaFoldDB" id="A0A074M938"/>
<dbReference type="OrthoDB" id="7433504at2"/>
<evidence type="ECO:0000313" key="3">
    <source>
        <dbReference type="Proteomes" id="UP000027866"/>
    </source>
</evidence>
<dbReference type="KEGG" id="elq:Ga0102493_11558"/>
<evidence type="ECO:0008006" key="4">
    <source>
        <dbReference type="Google" id="ProtNLM"/>
    </source>
</evidence>
<dbReference type="SUPFAM" id="SSF54427">
    <property type="entry name" value="NTF2-like"/>
    <property type="match status" value="1"/>
</dbReference>
<accession>A0A074M938</accession>
<comment type="caution">
    <text evidence="2">The sequence shown here is derived from an EMBL/GenBank/DDBJ whole genome shotgun (WGS) entry which is preliminary data.</text>
</comment>
<dbReference type="RefSeq" id="WP_034906708.1">
    <property type="nucleotide sequence ID" value="NZ_CP017057.1"/>
</dbReference>
<feature type="signal peptide" evidence="1">
    <location>
        <begin position="1"/>
        <end position="22"/>
    </location>
</feature>
<name>A0A074M938_9SPHN</name>
<keyword evidence="3" id="KW-1185">Reference proteome</keyword>
<gene>
    <name evidence="2" type="ORF">EH32_03895</name>
</gene>
<protein>
    <recommendedName>
        <fullName evidence="4">SnoaL-like domain-containing protein</fullName>
    </recommendedName>
</protein>
<dbReference type="EMBL" id="JMIX01000015">
    <property type="protein sequence ID" value="KEO89280.1"/>
    <property type="molecule type" value="Genomic_DNA"/>
</dbReference>
<dbReference type="Gene3D" id="3.10.450.50">
    <property type="match status" value="1"/>
</dbReference>
<feature type="chain" id="PRO_5001698593" description="SnoaL-like domain-containing protein" evidence="1">
    <location>
        <begin position="23"/>
        <end position="155"/>
    </location>
</feature>